<proteinExistence type="predicted"/>
<accession>A0A078B5E9</accession>
<reference evidence="2 3" key="1">
    <citation type="submission" date="2014-06" db="EMBL/GenBank/DDBJ databases">
        <authorList>
            <person name="Swart Estienne"/>
        </authorList>
    </citation>
    <scope>NUCLEOTIDE SEQUENCE [LARGE SCALE GENOMIC DNA]</scope>
    <source>
        <strain evidence="2 3">130c</strain>
    </source>
</reference>
<feature type="region of interest" description="Disordered" evidence="1">
    <location>
        <begin position="1"/>
        <end position="56"/>
    </location>
</feature>
<protein>
    <submittedName>
        <fullName evidence="2">Uncharacterized protein</fullName>
    </submittedName>
</protein>
<feature type="compositionally biased region" description="Polar residues" evidence="1">
    <location>
        <begin position="1"/>
        <end position="11"/>
    </location>
</feature>
<evidence type="ECO:0000313" key="3">
    <source>
        <dbReference type="Proteomes" id="UP000039865"/>
    </source>
</evidence>
<dbReference type="InParanoid" id="A0A078B5E9"/>
<dbReference type="EMBL" id="CCKQ01017523">
    <property type="protein sequence ID" value="CDW89416.1"/>
    <property type="molecule type" value="Genomic_DNA"/>
</dbReference>
<name>A0A078B5E9_STYLE</name>
<gene>
    <name evidence="2" type="primary">Contig17846.g18967</name>
    <name evidence="2" type="ORF">STYLEM_18549</name>
</gene>
<feature type="compositionally biased region" description="Basic and acidic residues" evidence="1">
    <location>
        <begin position="27"/>
        <end position="37"/>
    </location>
</feature>
<dbReference type="AlphaFoldDB" id="A0A078B5E9"/>
<organism evidence="2 3">
    <name type="scientific">Stylonychia lemnae</name>
    <name type="common">Ciliate</name>
    <dbReference type="NCBI Taxonomy" id="5949"/>
    <lineage>
        <taxon>Eukaryota</taxon>
        <taxon>Sar</taxon>
        <taxon>Alveolata</taxon>
        <taxon>Ciliophora</taxon>
        <taxon>Intramacronucleata</taxon>
        <taxon>Spirotrichea</taxon>
        <taxon>Stichotrichia</taxon>
        <taxon>Sporadotrichida</taxon>
        <taxon>Oxytrichidae</taxon>
        <taxon>Stylonychinae</taxon>
        <taxon>Stylonychia</taxon>
    </lineage>
</organism>
<evidence type="ECO:0000256" key="1">
    <source>
        <dbReference type="SAM" id="MobiDB-lite"/>
    </source>
</evidence>
<dbReference type="Proteomes" id="UP000039865">
    <property type="component" value="Unassembled WGS sequence"/>
</dbReference>
<sequence length="218" mass="26022">MLSPKASQIQQPLLEIQSYPDISSPVEIKKETKHEENENGAPILEEQNNAKPDDKKIINPLPSEYRWILENHNESDYSKIEGRIKSKSFPLRFEEEVDEEQDYYANHSEEEVKNRIKVEFAVVQIIMLGHRNRLLVEYSYGKNKVNRAIDYINFDTQEIIKTIYLQKVNIKSKIFHRIFNDIDFIFYQEGQQVFLMKLDDFIEQNQDKHLIQFNFFEC</sequence>
<keyword evidence="3" id="KW-1185">Reference proteome</keyword>
<evidence type="ECO:0000313" key="2">
    <source>
        <dbReference type="EMBL" id="CDW89416.1"/>
    </source>
</evidence>